<reference evidence="2" key="1">
    <citation type="submission" date="2020-10" db="EMBL/GenBank/DDBJ databases">
        <title>Paenihalocynthiibacter styelae gen. nov., sp. nov., isolated from stalked sea squirt Styela clava.</title>
        <authorList>
            <person name="Kim Y.-O."/>
            <person name="Yoon J.-H."/>
        </authorList>
    </citation>
    <scope>NUCLEOTIDE SEQUENCE</scope>
    <source>
        <strain evidence="2">MYP1-1</strain>
    </source>
</reference>
<dbReference type="Pfam" id="PF13466">
    <property type="entry name" value="STAS_2"/>
    <property type="match status" value="1"/>
</dbReference>
<proteinExistence type="predicted"/>
<dbReference type="SUPFAM" id="SSF52091">
    <property type="entry name" value="SpoIIaa-like"/>
    <property type="match status" value="1"/>
</dbReference>
<comment type="caution">
    <text evidence="2">The sequence shown here is derived from an EMBL/GenBank/DDBJ whole genome shotgun (WGS) entry which is preliminary data.</text>
</comment>
<gene>
    <name evidence="2" type="ORF">H1D41_01230</name>
</gene>
<feature type="domain" description="MlaB-like STAS" evidence="1">
    <location>
        <begin position="7"/>
        <end position="83"/>
    </location>
</feature>
<name>A0A8J7LNJ4_9RHOB</name>
<evidence type="ECO:0000313" key="3">
    <source>
        <dbReference type="Proteomes" id="UP000640583"/>
    </source>
</evidence>
<dbReference type="Proteomes" id="UP000640583">
    <property type="component" value="Unassembled WGS sequence"/>
</dbReference>
<dbReference type="EMBL" id="JADCKQ010000001">
    <property type="protein sequence ID" value="MBI1492251.1"/>
    <property type="molecule type" value="Genomic_DNA"/>
</dbReference>
<evidence type="ECO:0000259" key="1">
    <source>
        <dbReference type="Pfam" id="PF13466"/>
    </source>
</evidence>
<dbReference type="AlphaFoldDB" id="A0A8J7LNJ4"/>
<accession>A0A8J7LNJ4</accession>
<protein>
    <submittedName>
        <fullName evidence="2">STAS domain-containing protein</fullName>
    </submittedName>
</protein>
<dbReference type="InterPro" id="IPR036513">
    <property type="entry name" value="STAS_dom_sf"/>
</dbReference>
<keyword evidence="3" id="KW-1185">Reference proteome</keyword>
<evidence type="ECO:0000313" key="2">
    <source>
        <dbReference type="EMBL" id="MBI1492251.1"/>
    </source>
</evidence>
<organism evidence="2 3">
    <name type="scientific">Halocynthiibacter styelae</name>
    <dbReference type="NCBI Taxonomy" id="2761955"/>
    <lineage>
        <taxon>Bacteria</taxon>
        <taxon>Pseudomonadati</taxon>
        <taxon>Pseudomonadota</taxon>
        <taxon>Alphaproteobacteria</taxon>
        <taxon>Rhodobacterales</taxon>
        <taxon>Paracoccaceae</taxon>
        <taxon>Halocynthiibacter</taxon>
    </lineage>
</organism>
<dbReference type="InterPro" id="IPR058548">
    <property type="entry name" value="MlaB-like_STAS"/>
</dbReference>
<dbReference type="RefSeq" id="WP_228847196.1">
    <property type="nucleotide sequence ID" value="NZ_JADCKQ010000001.1"/>
</dbReference>
<sequence length="93" mass="9688">MSSSHTIELPARLGTGDVKALIDELRTTADQDLTIDAGKVTHLGTLCLQALIAGAKAHVANGTDLSFTNSGEVFLQQLALFGLSPELIQGGLE</sequence>